<dbReference type="Pfam" id="PF14103">
    <property type="entry name" value="DUF4276"/>
    <property type="match status" value="1"/>
</dbReference>
<dbReference type="KEGG" id="fnk:E1750_05425"/>
<keyword evidence="2" id="KW-1185">Reference proteome</keyword>
<dbReference type="OrthoDB" id="881766at2"/>
<dbReference type="InterPro" id="IPR025455">
    <property type="entry name" value="DUF4276"/>
</dbReference>
<dbReference type="EMBL" id="CP037933">
    <property type="protein sequence ID" value="QBN18270.1"/>
    <property type="molecule type" value="Genomic_DNA"/>
</dbReference>
<evidence type="ECO:0000313" key="1">
    <source>
        <dbReference type="EMBL" id="QBN18270.1"/>
    </source>
</evidence>
<gene>
    <name evidence="1" type="ORF">E1750_05425</name>
</gene>
<dbReference type="Proteomes" id="UP000291124">
    <property type="component" value="Chromosome"/>
</dbReference>
<dbReference type="RefSeq" id="WP_133275798.1">
    <property type="nucleotide sequence ID" value="NZ_CP037933.1"/>
</dbReference>
<reference evidence="2" key="1">
    <citation type="submission" date="2019-03" db="EMBL/GenBank/DDBJ databases">
        <title>Flavobacterium sp.</title>
        <authorList>
            <person name="Kim H."/>
        </authorList>
    </citation>
    <scope>NUCLEOTIDE SEQUENCE [LARGE SCALE GENOMIC DNA]</scope>
    <source>
        <strain evidence="2">GS13</strain>
    </source>
</reference>
<organism evidence="1 2">
    <name type="scientific">Flavobacterium nackdongense</name>
    <dbReference type="NCBI Taxonomy" id="2547394"/>
    <lineage>
        <taxon>Bacteria</taxon>
        <taxon>Pseudomonadati</taxon>
        <taxon>Bacteroidota</taxon>
        <taxon>Flavobacteriia</taxon>
        <taxon>Flavobacteriales</taxon>
        <taxon>Flavobacteriaceae</taxon>
        <taxon>Flavobacterium</taxon>
    </lineage>
</organism>
<accession>A0A4P6YD18</accession>
<dbReference type="AlphaFoldDB" id="A0A4P6YD18"/>
<protein>
    <submittedName>
        <fullName evidence="1">DUF4276 family protein</fullName>
    </submittedName>
</protein>
<name>A0A4P6YD18_9FLAO</name>
<proteinExistence type="predicted"/>
<sequence length="187" mass="21855">MKIGLVGEAPNDTQSIKNLLEKRYLANEFIFVSMLQIINGSNLDSQKTKRLLRIEFETQKPDILIFIRDLDSTLPNKEKLYARKNYFTSSNRVVDKKGIPLLHIYEIEALILTDVDVFNSKYGANLKEIENVMTITEPKEYLKKASRKYSESHNADIFELIDFDKTLNCEYFKRFIKNFDKRIASQS</sequence>
<evidence type="ECO:0000313" key="2">
    <source>
        <dbReference type="Proteomes" id="UP000291124"/>
    </source>
</evidence>